<dbReference type="Proteomes" id="UP000712281">
    <property type="component" value="Unassembled WGS sequence"/>
</dbReference>
<evidence type="ECO:0000313" key="1">
    <source>
        <dbReference type="EMBL" id="KAF2551800.1"/>
    </source>
</evidence>
<organism evidence="1 2">
    <name type="scientific">Brassica cretica</name>
    <name type="common">Mustard</name>
    <dbReference type="NCBI Taxonomy" id="69181"/>
    <lineage>
        <taxon>Eukaryota</taxon>
        <taxon>Viridiplantae</taxon>
        <taxon>Streptophyta</taxon>
        <taxon>Embryophyta</taxon>
        <taxon>Tracheophyta</taxon>
        <taxon>Spermatophyta</taxon>
        <taxon>Magnoliopsida</taxon>
        <taxon>eudicotyledons</taxon>
        <taxon>Gunneridae</taxon>
        <taxon>Pentapetalae</taxon>
        <taxon>rosids</taxon>
        <taxon>malvids</taxon>
        <taxon>Brassicales</taxon>
        <taxon>Brassicaceae</taxon>
        <taxon>Brassiceae</taxon>
        <taxon>Brassica</taxon>
    </lineage>
</organism>
<dbReference type="EMBL" id="QGKW02001988">
    <property type="protein sequence ID" value="KAF2551800.1"/>
    <property type="molecule type" value="Genomic_DNA"/>
</dbReference>
<dbReference type="AlphaFoldDB" id="A0A8S9H3N8"/>
<name>A0A8S9H3N8_BRACR</name>
<dbReference type="PANTHER" id="PTHR31852">
    <property type="entry name" value="LATE EMBRYOGENESIS ABUNDANT (LEA) HYDROXYPROLINE-RICH GLYCOPROTEIN FAMILY"/>
    <property type="match status" value="1"/>
</dbReference>
<gene>
    <name evidence="1" type="ORF">F2Q68_00037360</name>
</gene>
<dbReference type="InterPro" id="IPR055301">
    <property type="entry name" value="Lea14-like_2"/>
</dbReference>
<feature type="non-terminal residue" evidence="1">
    <location>
        <position position="138"/>
    </location>
</feature>
<reference evidence="1" key="1">
    <citation type="submission" date="2019-12" db="EMBL/GenBank/DDBJ databases">
        <title>Genome sequencing and annotation of Brassica cretica.</title>
        <authorList>
            <person name="Studholme D.J."/>
            <person name="Sarris P.F."/>
        </authorList>
    </citation>
    <scope>NUCLEOTIDE SEQUENCE</scope>
    <source>
        <strain evidence="1">PFS-001/15</strain>
        <tissue evidence="1">Leaf</tissue>
    </source>
</reference>
<comment type="caution">
    <text evidence="1">The sequence shown here is derived from an EMBL/GenBank/DDBJ whole genome shotgun (WGS) entry which is preliminary data.</text>
</comment>
<evidence type="ECO:0008006" key="3">
    <source>
        <dbReference type="Google" id="ProtNLM"/>
    </source>
</evidence>
<evidence type="ECO:0000313" key="2">
    <source>
        <dbReference type="Proteomes" id="UP000712281"/>
    </source>
</evidence>
<accession>A0A8S9H3N8</accession>
<proteinExistence type="predicted"/>
<sequence length="138" mass="14690">AVTLTVFRPRDPEISVTNVKVPSFSVANSSLFYYGNRIGFIFIPAGEIEPGRTKRMAASFSVESFPLAASASRISADDFGTGLVEADSRVGSTVEIESKLEMAGRVRVLGLFTHQIVAKSGCRIAISTSDGSIVAVRC</sequence>
<protein>
    <recommendedName>
        <fullName evidence="3">Late embryogenesis abundant protein LEA-2 subgroup domain-containing protein</fullName>
    </recommendedName>
</protein>